<reference evidence="3" key="1">
    <citation type="submission" date="2016-11" db="EMBL/GenBank/DDBJ databases">
        <authorList>
            <person name="Varghese N."/>
            <person name="Submissions S."/>
        </authorList>
    </citation>
    <scope>NUCLEOTIDE SEQUENCE [LARGE SCALE GENOMIC DNA]</scope>
    <source>
        <strain evidence="3">DSM 18569</strain>
    </source>
</reference>
<evidence type="ECO:0008006" key="4">
    <source>
        <dbReference type="Google" id="ProtNLM"/>
    </source>
</evidence>
<feature type="transmembrane region" description="Helical" evidence="1">
    <location>
        <begin position="209"/>
        <end position="235"/>
    </location>
</feature>
<evidence type="ECO:0000313" key="2">
    <source>
        <dbReference type="EMBL" id="SHK10636.1"/>
    </source>
</evidence>
<dbReference type="EMBL" id="FRAS01000001">
    <property type="protein sequence ID" value="SHK10636.1"/>
    <property type="molecule type" value="Genomic_DNA"/>
</dbReference>
<feature type="transmembrane region" description="Helical" evidence="1">
    <location>
        <begin position="313"/>
        <end position="333"/>
    </location>
</feature>
<proteinExistence type="predicted"/>
<dbReference type="STRING" id="1121959.SAMN02746009_00321"/>
<keyword evidence="1" id="KW-1133">Transmembrane helix</keyword>
<dbReference type="Proteomes" id="UP000183947">
    <property type="component" value="Unassembled WGS sequence"/>
</dbReference>
<feature type="transmembrane region" description="Helical" evidence="1">
    <location>
        <begin position="371"/>
        <end position="387"/>
    </location>
</feature>
<name>A0A1M6PRS7_9BACT</name>
<feature type="transmembrane region" description="Helical" evidence="1">
    <location>
        <begin position="399"/>
        <end position="417"/>
    </location>
</feature>
<feature type="transmembrane region" description="Helical" evidence="1">
    <location>
        <begin position="339"/>
        <end position="359"/>
    </location>
</feature>
<feature type="transmembrane region" description="Helical" evidence="1">
    <location>
        <begin position="429"/>
        <end position="452"/>
    </location>
</feature>
<gene>
    <name evidence="2" type="ORF">SAMN02746009_00321</name>
</gene>
<feature type="transmembrane region" description="Helical" evidence="1">
    <location>
        <begin position="96"/>
        <end position="123"/>
    </location>
</feature>
<dbReference type="AlphaFoldDB" id="A0A1M6PRS7"/>
<evidence type="ECO:0000313" key="3">
    <source>
        <dbReference type="Proteomes" id="UP000183947"/>
    </source>
</evidence>
<feature type="transmembrane region" description="Helical" evidence="1">
    <location>
        <begin position="175"/>
        <end position="197"/>
    </location>
</feature>
<keyword evidence="3" id="KW-1185">Reference proteome</keyword>
<protein>
    <recommendedName>
        <fullName evidence="4">Mannosyltransferase (PIG-V)</fullName>
    </recommendedName>
</protein>
<accession>A0A1M6PRS7</accession>
<feature type="transmembrane region" description="Helical" evidence="1">
    <location>
        <begin position="270"/>
        <end position="292"/>
    </location>
</feature>
<feature type="transmembrane region" description="Helical" evidence="1">
    <location>
        <begin position="29"/>
        <end position="50"/>
    </location>
</feature>
<keyword evidence="1" id="KW-0472">Membrane</keyword>
<sequence length="453" mass="49893">MISRLNTLTNSATPLSGPTDNTPLTWRQLALLLSGHAVFLVIVYSVLYTLGILDYAPAPDTIIRWDAGWFESIRTNGYVYVPDGQSNVPFFPLFPYLWRLLGVEGLGISIVNFGLLLLGAALLGRTFALRKGQILVLLSVPSVFICLVPYAEALFFLFGAVLLCGLHRQKLGLTLLGLLGCCLSRSAATLFLPAFILAESLACTSRALLPLLALRLGTGLLTIAAALGIVMFLHYQATGDPLIFFAAHEQWGHKIDWQLYPQMSSSSGLIMVWLDAIALLAGLVAALACLGLGIRWIWNWFRQGPAPVAPSRALTFSMGYVLAAICFILFYQAGNTVGSSRYVLATPFWGALLAQLSLWWELPKTTRWKSAALMSGLVLAVAVWFGWPTKFPGFVPLQASWLLFVWVIYLIAHVLAASKNWRYNREVQAALYISNVVYQLFLLNLFLGMVWLG</sequence>
<organism evidence="2 3">
    <name type="scientific">Hymenobacter psychrotolerans DSM 18569</name>
    <dbReference type="NCBI Taxonomy" id="1121959"/>
    <lineage>
        <taxon>Bacteria</taxon>
        <taxon>Pseudomonadati</taxon>
        <taxon>Bacteroidota</taxon>
        <taxon>Cytophagia</taxon>
        <taxon>Cytophagales</taxon>
        <taxon>Hymenobacteraceae</taxon>
        <taxon>Hymenobacter</taxon>
    </lineage>
</organism>
<evidence type="ECO:0000256" key="1">
    <source>
        <dbReference type="SAM" id="Phobius"/>
    </source>
</evidence>
<keyword evidence="1" id="KW-0812">Transmembrane</keyword>
<feature type="transmembrane region" description="Helical" evidence="1">
    <location>
        <begin position="135"/>
        <end position="163"/>
    </location>
</feature>